<organism evidence="2 3">
    <name type="scientific">Aurantiacibacter zhengii</name>
    <dbReference type="NCBI Taxonomy" id="2307003"/>
    <lineage>
        <taxon>Bacteria</taxon>
        <taxon>Pseudomonadati</taxon>
        <taxon>Pseudomonadota</taxon>
        <taxon>Alphaproteobacteria</taxon>
        <taxon>Sphingomonadales</taxon>
        <taxon>Erythrobacteraceae</taxon>
        <taxon>Aurantiacibacter</taxon>
    </lineage>
</organism>
<dbReference type="Pfam" id="PF02104">
    <property type="entry name" value="SURF1"/>
    <property type="match status" value="1"/>
</dbReference>
<comment type="subcellular location">
    <subcellularLocation>
        <location evidence="1">Cell membrane</location>
        <topology evidence="1">Multi-pass membrane protein</topology>
    </subcellularLocation>
</comment>
<keyword evidence="3" id="KW-1185">Reference proteome</keyword>
<evidence type="ECO:0000313" key="3">
    <source>
        <dbReference type="Proteomes" id="UP000286576"/>
    </source>
</evidence>
<name>A0A418NXK7_9SPHN</name>
<keyword evidence="1" id="KW-1133">Transmembrane helix</keyword>
<evidence type="ECO:0000313" key="2">
    <source>
        <dbReference type="EMBL" id="RIV89318.1"/>
    </source>
</evidence>
<comment type="caution">
    <text evidence="2">The sequence shown here is derived from an EMBL/GenBank/DDBJ whole genome shotgun (WGS) entry which is preliminary data.</text>
</comment>
<dbReference type="Proteomes" id="UP000286576">
    <property type="component" value="Unassembled WGS sequence"/>
</dbReference>
<feature type="transmembrane region" description="Helical" evidence="1">
    <location>
        <begin position="200"/>
        <end position="221"/>
    </location>
</feature>
<proteinExistence type="inferred from homology"/>
<dbReference type="GO" id="GO:0005886">
    <property type="term" value="C:plasma membrane"/>
    <property type="evidence" value="ECO:0007669"/>
    <property type="project" value="UniProtKB-SubCell"/>
</dbReference>
<accession>A0A418NXK7</accession>
<dbReference type="AlphaFoldDB" id="A0A418NXK7"/>
<reference evidence="2 3" key="1">
    <citation type="submission" date="2018-08" db="EMBL/GenBank/DDBJ databases">
        <title>Erythrobacter zhengii sp.nov., a bacterium isolated from deep-sea sediment.</title>
        <authorList>
            <person name="Fang C."/>
            <person name="Wu Y.-H."/>
            <person name="Sun C."/>
            <person name="Wang H."/>
            <person name="Cheng H."/>
            <person name="Meng F.-X."/>
            <person name="Wang C.-S."/>
            <person name="Xu X.-W."/>
        </authorList>
    </citation>
    <scope>NUCLEOTIDE SEQUENCE [LARGE SCALE GENOMIC DNA]</scope>
    <source>
        <strain evidence="2 3">V18</strain>
    </source>
</reference>
<dbReference type="EMBL" id="QXFL01000001">
    <property type="protein sequence ID" value="RIV89318.1"/>
    <property type="molecule type" value="Genomic_DNA"/>
</dbReference>
<gene>
    <name evidence="2" type="ORF">D2V07_03530</name>
</gene>
<dbReference type="OrthoDB" id="6079986at2"/>
<keyword evidence="1" id="KW-1003">Cell membrane</keyword>
<evidence type="ECO:0000256" key="1">
    <source>
        <dbReference type="RuleBase" id="RU363076"/>
    </source>
</evidence>
<comment type="similarity">
    <text evidence="1">Belongs to the SURF1 family.</text>
</comment>
<protein>
    <recommendedName>
        <fullName evidence="1">SURF1-like protein</fullName>
    </recommendedName>
</protein>
<keyword evidence="1" id="KW-0472">Membrane</keyword>
<feature type="transmembrane region" description="Helical" evidence="1">
    <location>
        <begin position="21"/>
        <end position="49"/>
    </location>
</feature>
<dbReference type="InterPro" id="IPR002994">
    <property type="entry name" value="Surf1/Shy1"/>
</dbReference>
<sequence>MAAGDRIPTPRRRAPPRRERPIVNIGRVPIIPTILVIAAAAVMVALGVWQLGRMDEKEALIAQYEANENLPVLRGFEAFPPGPDPNEVAHLDDSLFRTVEIACANPSDWKGVAGRNANDQTGYVHMFACDEAASDDGTGAVLFATIGWSRSPQQPEWNGGTVTGILSTAGNDFEVVASEPRAGLEPLAKPDPSDLPNNHLAYAGQWFFFALTALVIYFLALRRRWREGGTKRR</sequence>
<keyword evidence="1" id="KW-0812">Transmembrane</keyword>